<dbReference type="CDD" id="cd06179">
    <property type="entry name" value="MFS_TRI12_like"/>
    <property type="match status" value="1"/>
</dbReference>
<evidence type="ECO:0000256" key="6">
    <source>
        <dbReference type="SAM" id="MobiDB-lite"/>
    </source>
</evidence>
<evidence type="ECO:0000313" key="9">
    <source>
        <dbReference type="EMBL" id="KAK5529680.1"/>
    </source>
</evidence>
<feature type="transmembrane region" description="Helical" evidence="7">
    <location>
        <begin position="537"/>
        <end position="555"/>
    </location>
</feature>
<feature type="transmembrane region" description="Helical" evidence="7">
    <location>
        <begin position="92"/>
        <end position="110"/>
    </location>
</feature>
<dbReference type="PANTHER" id="PTHR23501:SF109">
    <property type="entry name" value="MAJOR FACILITATOR SUPERFAMILY (MFS) PROFILE DOMAIN-CONTAINING PROTEIN-RELATED"/>
    <property type="match status" value="1"/>
</dbReference>
<comment type="subcellular location">
    <subcellularLocation>
        <location evidence="1">Membrane</location>
        <topology evidence="1">Multi-pass membrane protein</topology>
    </subcellularLocation>
</comment>
<feature type="transmembrane region" description="Helical" evidence="7">
    <location>
        <begin position="122"/>
        <end position="140"/>
    </location>
</feature>
<dbReference type="GO" id="GO:0022857">
    <property type="term" value="F:transmembrane transporter activity"/>
    <property type="evidence" value="ECO:0007669"/>
    <property type="project" value="InterPro"/>
</dbReference>
<feature type="transmembrane region" description="Helical" evidence="7">
    <location>
        <begin position="445"/>
        <end position="467"/>
    </location>
</feature>
<proteinExistence type="predicted"/>
<gene>
    <name evidence="9" type="ORF">LTR25_009459</name>
</gene>
<dbReference type="InterPro" id="IPR053791">
    <property type="entry name" value="MFS_Tri12-like"/>
</dbReference>
<evidence type="ECO:0000313" key="10">
    <source>
        <dbReference type="Proteomes" id="UP001345827"/>
    </source>
</evidence>
<dbReference type="PANTHER" id="PTHR23501">
    <property type="entry name" value="MAJOR FACILITATOR SUPERFAMILY"/>
    <property type="match status" value="1"/>
</dbReference>
<feature type="transmembrane region" description="Helical" evidence="7">
    <location>
        <begin position="180"/>
        <end position="199"/>
    </location>
</feature>
<keyword evidence="5 7" id="KW-0472">Membrane</keyword>
<feature type="transmembrane region" description="Helical" evidence="7">
    <location>
        <begin position="285"/>
        <end position="304"/>
    </location>
</feature>
<keyword evidence="4 7" id="KW-1133">Transmembrane helix</keyword>
<feature type="region of interest" description="Disordered" evidence="6">
    <location>
        <begin position="1"/>
        <end position="29"/>
    </location>
</feature>
<dbReference type="Pfam" id="PF06609">
    <property type="entry name" value="TRI12"/>
    <property type="match status" value="1"/>
</dbReference>
<evidence type="ECO:0000256" key="3">
    <source>
        <dbReference type="ARBA" id="ARBA00022692"/>
    </source>
</evidence>
<dbReference type="Proteomes" id="UP001345827">
    <property type="component" value="Unassembled WGS sequence"/>
</dbReference>
<feature type="transmembrane region" description="Helical" evidence="7">
    <location>
        <begin position="211"/>
        <end position="231"/>
    </location>
</feature>
<reference evidence="9 10" key="1">
    <citation type="submission" date="2023-06" db="EMBL/GenBank/DDBJ databases">
        <title>Black Yeasts Isolated from many extreme environments.</title>
        <authorList>
            <person name="Coleine C."/>
            <person name="Stajich J.E."/>
            <person name="Selbmann L."/>
        </authorList>
    </citation>
    <scope>NUCLEOTIDE SEQUENCE [LARGE SCALE GENOMIC DNA]</scope>
    <source>
        <strain evidence="9 10">CCFEE 5887</strain>
    </source>
</reference>
<evidence type="ECO:0000256" key="5">
    <source>
        <dbReference type="ARBA" id="ARBA00023136"/>
    </source>
</evidence>
<comment type="caution">
    <text evidence="9">The sequence shown here is derived from an EMBL/GenBank/DDBJ whole genome shotgun (WGS) entry which is preliminary data.</text>
</comment>
<dbReference type="InterPro" id="IPR010573">
    <property type="entry name" value="MFS_Str1/Tri12-like"/>
</dbReference>
<feature type="transmembrane region" description="Helical" evidence="7">
    <location>
        <begin position="316"/>
        <end position="338"/>
    </location>
</feature>
<dbReference type="PROSITE" id="PS50850">
    <property type="entry name" value="MFS"/>
    <property type="match status" value="1"/>
</dbReference>
<feature type="domain" description="Major facilitator superfamily (MFS) profile" evidence="8">
    <location>
        <begin position="57"/>
        <end position="560"/>
    </location>
</feature>
<evidence type="ECO:0000256" key="7">
    <source>
        <dbReference type="SAM" id="Phobius"/>
    </source>
</evidence>
<keyword evidence="3 7" id="KW-0812">Transmembrane</keyword>
<dbReference type="SUPFAM" id="SSF103473">
    <property type="entry name" value="MFS general substrate transporter"/>
    <property type="match status" value="1"/>
</dbReference>
<organism evidence="9 10">
    <name type="scientific">Vermiconidia calcicola</name>
    <dbReference type="NCBI Taxonomy" id="1690605"/>
    <lineage>
        <taxon>Eukaryota</taxon>
        <taxon>Fungi</taxon>
        <taxon>Dikarya</taxon>
        <taxon>Ascomycota</taxon>
        <taxon>Pezizomycotina</taxon>
        <taxon>Dothideomycetes</taxon>
        <taxon>Dothideomycetidae</taxon>
        <taxon>Mycosphaerellales</taxon>
        <taxon>Extremaceae</taxon>
        <taxon>Vermiconidia</taxon>
    </lineage>
</organism>
<feature type="transmembrane region" description="Helical" evidence="7">
    <location>
        <begin position="252"/>
        <end position="273"/>
    </location>
</feature>
<feature type="transmembrane region" description="Helical" evidence="7">
    <location>
        <begin position="387"/>
        <end position="405"/>
    </location>
</feature>
<feature type="transmembrane region" description="Helical" evidence="7">
    <location>
        <begin position="358"/>
        <end position="380"/>
    </location>
</feature>
<keyword evidence="10" id="KW-1185">Reference proteome</keyword>
<name>A0AAV9PYY9_9PEZI</name>
<dbReference type="InterPro" id="IPR036259">
    <property type="entry name" value="MFS_trans_sf"/>
</dbReference>
<sequence>MPDEKVGVDGTSTDVADGHGLQPVETTSTDDVAPEIIGGQLANLPPGYYTSANFIGTLVAYGLANMSNYAGYIMTFNLLSIINQDLGPDPNYVWIATGYTLSGTTGAMLWGRLSDVFGRRWFFIGGNGLALLGSILGAAAPNIVTLIFAQVFIGLALPSQLSFSIALAELIPNKWRGYNNALLFFLAVPFSTFGPIIARNFVQNTSQSWRWSYYVNLILSGLAIILAVAFYHPPIFEQLHTKASKRKVMKDLDYLGILLFVAGLVLFLLGLSWGGEIYPWASAHTLATLLVGVVLLAGFFVWEIHGARNPLLPPHFLKNVPFGGIVMAAGAASAVFYPLNVFWPQQISTLWATDPLRIGWLSCILGGGTLAGQVFAGLLISHGKAKWQFVAATTTMTAFIGGMASTNRNTLHTAEVLCFLGSFSLGYVENVANTLAPFTQHEKDIGAAVGVLISGRTAIATLALAIYSTVQNNKLTHFISTTVVPAAEKAGIAADQIPALLDGFTSGSFADVRGLTPEILEIVTVAYQTAFSKAVQIVYLISIAFGILAIGGALLSPDPDSKFTTEVSRRMHGKENTSIVAEEKEVV</sequence>
<dbReference type="GO" id="GO:0005886">
    <property type="term" value="C:plasma membrane"/>
    <property type="evidence" value="ECO:0007669"/>
    <property type="project" value="TreeGrafter"/>
</dbReference>
<evidence type="ECO:0000256" key="2">
    <source>
        <dbReference type="ARBA" id="ARBA00022448"/>
    </source>
</evidence>
<keyword evidence="2" id="KW-0813">Transport</keyword>
<protein>
    <recommendedName>
        <fullName evidence="8">Major facilitator superfamily (MFS) profile domain-containing protein</fullName>
    </recommendedName>
</protein>
<accession>A0AAV9PYY9</accession>
<evidence type="ECO:0000256" key="1">
    <source>
        <dbReference type="ARBA" id="ARBA00004141"/>
    </source>
</evidence>
<dbReference type="AlphaFoldDB" id="A0AAV9PYY9"/>
<evidence type="ECO:0000256" key="4">
    <source>
        <dbReference type="ARBA" id="ARBA00022989"/>
    </source>
</evidence>
<dbReference type="Gene3D" id="1.20.1250.20">
    <property type="entry name" value="MFS general substrate transporter like domains"/>
    <property type="match status" value="1"/>
</dbReference>
<feature type="transmembrane region" description="Helical" evidence="7">
    <location>
        <begin position="146"/>
        <end position="168"/>
    </location>
</feature>
<dbReference type="EMBL" id="JAXLQG010000021">
    <property type="protein sequence ID" value="KAK5529680.1"/>
    <property type="molecule type" value="Genomic_DNA"/>
</dbReference>
<evidence type="ECO:0000259" key="8">
    <source>
        <dbReference type="PROSITE" id="PS50850"/>
    </source>
</evidence>
<dbReference type="InterPro" id="IPR020846">
    <property type="entry name" value="MFS_dom"/>
</dbReference>